<evidence type="ECO:0000313" key="3">
    <source>
        <dbReference type="EMBL" id="HFJ53165.1"/>
    </source>
</evidence>
<organism evidence="2">
    <name type="scientific">candidate division WOR-3 bacterium</name>
    <dbReference type="NCBI Taxonomy" id="2052148"/>
    <lineage>
        <taxon>Bacteria</taxon>
        <taxon>Bacteria division WOR-3</taxon>
    </lineage>
</organism>
<evidence type="ECO:0000313" key="2">
    <source>
        <dbReference type="EMBL" id="HEA87532.1"/>
    </source>
</evidence>
<dbReference type="EMBL" id="DSTU01000001">
    <property type="protein sequence ID" value="HFJ53165.1"/>
    <property type="molecule type" value="Genomic_DNA"/>
</dbReference>
<gene>
    <name evidence="2" type="ORF">ENP94_05925</name>
    <name evidence="3" type="ORF">ENS16_00530</name>
</gene>
<dbReference type="Gene3D" id="2.60.40.4070">
    <property type="match status" value="1"/>
</dbReference>
<sequence length="593" mass="65964">MKPMKLIAVLLIATIAAAQELPVVFPVAGEHTADLSDARQDITGQPAVPVPAWRRLARLTAAERTNACISVELPAAASNEALALARLIQETWNNGNFEHALNLFEELSRLVNPQFISIGCSWREPIPTVGTDWGNDVRVGNRDSIYCIQLDIHRASGNLLAVLAYTEGGTWCWSMNISTNGGTSWSETFTWWAVFPVLAVNAAVLGADCYVTYEHAPNHSILRLRRCYASNGAEHLFQGGQNFVNVAEYSGADSIFQIAICANQDFYDNRLYILPLLYSGKIRYYWDDTSAVSWDSTPDPGITDARHGIDATCNEGYDSTFIWCSYVATDNNVKIVGRRGTGWRTFISYPSDPAAASCNTAIGAWRDTVLCAFVYPGAVVDHVRYLVNYQGGNPGSTWYYLHVGGDSTIRSESPDVALREGGGSAIIYRYYSNPRELRYVWRRYSGIWSTPVSVADHEPYWNHPAIEYLGGNAYGVLYLTWNAPQYRAAYFDRTDWTGIAEQRRLIMEENILNVTPNPLNRTGWLHYTVENPARLTVQLFDRSGRLVTTIYNGETGAGRHSLRFDAAGLVPGVYFIRAEANGEVLTIPFSVVH</sequence>
<evidence type="ECO:0000256" key="1">
    <source>
        <dbReference type="SAM" id="SignalP"/>
    </source>
</evidence>
<reference evidence="2" key="1">
    <citation type="journal article" date="2020" name="mSystems">
        <title>Genome- and Community-Level Interaction Insights into Carbon Utilization and Element Cycling Functions of Hydrothermarchaeota in Hydrothermal Sediment.</title>
        <authorList>
            <person name="Zhou Z."/>
            <person name="Liu Y."/>
            <person name="Xu W."/>
            <person name="Pan J."/>
            <person name="Luo Z.H."/>
            <person name="Li M."/>
        </authorList>
    </citation>
    <scope>NUCLEOTIDE SEQUENCE [LARGE SCALE GENOMIC DNA]</scope>
    <source>
        <strain evidence="2">SpSt-265</strain>
        <strain evidence="3">SpSt-465</strain>
    </source>
</reference>
<keyword evidence="1" id="KW-0732">Signal</keyword>
<dbReference type="InterPro" id="IPR026444">
    <property type="entry name" value="Secre_tail"/>
</dbReference>
<proteinExistence type="predicted"/>
<accession>A0A7C1NC16</accession>
<name>A0A7C1NC16_UNCW3</name>
<dbReference type="EMBL" id="DSLG01000007">
    <property type="protein sequence ID" value="HEA87532.1"/>
    <property type="molecule type" value="Genomic_DNA"/>
</dbReference>
<feature type="signal peptide" evidence="1">
    <location>
        <begin position="1"/>
        <end position="18"/>
    </location>
</feature>
<protein>
    <submittedName>
        <fullName evidence="2">T9SS type A sorting domain-containing protein</fullName>
    </submittedName>
</protein>
<comment type="caution">
    <text evidence="2">The sequence shown here is derived from an EMBL/GenBank/DDBJ whole genome shotgun (WGS) entry which is preliminary data.</text>
</comment>
<dbReference type="NCBIfam" id="TIGR04183">
    <property type="entry name" value="Por_Secre_tail"/>
    <property type="match status" value="1"/>
</dbReference>
<feature type="chain" id="PRO_5039870573" evidence="1">
    <location>
        <begin position="19"/>
        <end position="593"/>
    </location>
</feature>
<dbReference type="AlphaFoldDB" id="A0A7C1NC16"/>